<dbReference type="Gene3D" id="1.20.120.450">
    <property type="entry name" value="dinb family like domain"/>
    <property type="match status" value="1"/>
</dbReference>
<dbReference type="Pfam" id="PF09351">
    <property type="entry name" value="DUF1993"/>
    <property type="match status" value="1"/>
</dbReference>
<keyword evidence="2" id="KW-1185">Reference proteome</keyword>
<dbReference type="SUPFAM" id="SSF109854">
    <property type="entry name" value="DinB/YfiT-like putative metalloenzymes"/>
    <property type="match status" value="1"/>
</dbReference>
<gene>
    <name evidence="1" type="ORF">QBC33DRAFT_547486</name>
</gene>
<sequence length="170" mass="18721">MAGLSVYDTNIVLLRRGMTTLANILKKAAEHPDAASFPDAKLCEDMLPLTFQVQTASNTAKKSVWRLTGEEAEVWEDNEKTLDELIARCEKTVALLKAVDPKKVEGKETATVELSLGPAGTKHLSGKDYVLTYAVPNFFFHLQTAYSILRMKGVPLGKVDYLGTFMNPEA</sequence>
<dbReference type="PANTHER" id="PTHR36922">
    <property type="entry name" value="BLL2446 PROTEIN"/>
    <property type="match status" value="1"/>
</dbReference>
<accession>A0AAJ0BTH4</accession>
<dbReference type="Proteomes" id="UP001244011">
    <property type="component" value="Unassembled WGS sequence"/>
</dbReference>
<evidence type="ECO:0000313" key="1">
    <source>
        <dbReference type="EMBL" id="KAK1764199.1"/>
    </source>
</evidence>
<dbReference type="InterPro" id="IPR034660">
    <property type="entry name" value="DinB/YfiT-like"/>
</dbReference>
<evidence type="ECO:0000313" key="2">
    <source>
        <dbReference type="Proteomes" id="UP001244011"/>
    </source>
</evidence>
<dbReference type="GeneID" id="85311930"/>
<name>A0AAJ0BTH4_9PEZI</name>
<organism evidence="1 2">
    <name type="scientific">Phialemonium atrogriseum</name>
    <dbReference type="NCBI Taxonomy" id="1093897"/>
    <lineage>
        <taxon>Eukaryota</taxon>
        <taxon>Fungi</taxon>
        <taxon>Dikarya</taxon>
        <taxon>Ascomycota</taxon>
        <taxon>Pezizomycotina</taxon>
        <taxon>Sordariomycetes</taxon>
        <taxon>Sordariomycetidae</taxon>
        <taxon>Cephalothecales</taxon>
        <taxon>Cephalothecaceae</taxon>
        <taxon>Phialemonium</taxon>
    </lineage>
</organism>
<dbReference type="EMBL" id="MU839021">
    <property type="protein sequence ID" value="KAK1764199.1"/>
    <property type="molecule type" value="Genomic_DNA"/>
</dbReference>
<dbReference type="InterPro" id="IPR018531">
    <property type="entry name" value="DUF1993"/>
</dbReference>
<comment type="caution">
    <text evidence="1">The sequence shown here is derived from an EMBL/GenBank/DDBJ whole genome shotgun (WGS) entry which is preliminary data.</text>
</comment>
<protein>
    <submittedName>
        <fullName evidence="1">Helix-turn-helix-domain-containing protein type protein</fullName>
    </submittedName>
</protein>
<dbReference type="RefSeq" id="XP_060280412.1">
    <property type="nucleotide sequence ID" value="XM_060428743.1"/>
</dbReference>
<dbReference type="AlphaFoldDB" id="A0AAJ0BTH4"/>
<dbReference type="PANTHER" id="PTHR36922:SF1">
    <property type="entry name" value="DUF1993 DOMAIN-CONTAINING PROTEIN"/>
    <property type="match status" value="1"/>
</dbReference>
<reference evidence="1" key="1">
    <citation type="submission" date="2023-06" db="EMBL/GenBank/DDBJ databases">
        <title>Genome-scale phylogeny and comparative genomics of the fungal order Sordariales.</title>
        <authorList>
            <consortium name="Lawrence Berkeley National Laboratory"/>
            <person name="Hensen N."/>
            <person name="Bonometti L."/>
            <person name="Westerberg I."/>
            <person name="Brannstrom I.O."/>
            <person name="Guillou S."/>
            <person name="Cros-Aarteil S."/>
            <person name="Calhoun S."/>
            <person name="Haridas S."/>
            <person name="Kuo A."/>
            <person name="Mondo S."/>
            <person name="Pangilinan J."/>
            <person name="Riley R."/>
            <person name="Labutti K."/>
            <person name="Andreopoulos B."/>
            <person name="Lipzen A."/>
            <person name="Chen C."/>
            <person name="Yanf M."/>
            <person name="Daum C."/>
            <person name="Ng V."/>
            <person name="Clum A."/>
            <person name="Steindorff A."/>
            <person name="Ohm R."/>
            <person name="Martin F."/>
            <person name="Silar P."/>
            <person name="Natvig D."/>
            <person name="Lalanne C."/>
            <person name="Gautier V."/>
            <person name="Ament-Velasquez S.L."/>
            <person name="Kruys A."/>
            <person name="Hutchinson M.I."/>
            <person name="Powell A.J."/>
            <person name="Barry K."/>
            <person name="Miller A.N."/>
            <person name="Grigoriev I.V."/>
            <person name="Debuchy R."/>
            <person name="Gladieux P."/>
            <person name="Thoren M.H."/>
            <person name="Johannesson H."/>
        </authorList>
    </citation>
    <scope>NUCLEOTIDE SEQUENCE</scope>
    <source>
        <strain evidence="1">8032-3</strain>
    </source>
</reference>
<proteinExistence type="predicted"/>